<reference evidence="1 2" key="1">
    <citation type="journal article" date="2015" name="Nature">
        <title>rRNA introns, odd ribosomes, and small enigmatic genomes across a large radiation of phyla.</title>
        <authorList>
            <person name="Brown C.T."/>
            <person name="Hug L.A."/>
            <person name="Thomas B.C."/>
            <person name="Sharon I."/>
            <person name="Castelle C.J."/>
            <person name="Singh A."/>
            <person name="Wilkins M.J."/>
            <person name="Williams K.H."/>
            <person name="Banfield J.F."/>
        </authorList>
    </citation>
    <scope>NUCLEOTIDE SEQUENCE [LARGE SCALE GENOMIC DNA]</scope>
</reference>
<proteinExistence type="predicted"/>
<protein>
    <submittedName>
        <fullName evidence="1">Uncharacterized protein</fullName>
    </submittedName>
</protein>
<evidence type="ECO:0000313" key="2">
    <source>
        <dbReference type="Proteomes" id="UP000034607"/>
    </source>
</evidence>
<dbReference type="Proteomes" id="UP000034607">
    <property type="component" value="Unassembled WGS sequence"/>
</dbReference>
<accession>A0A0G1RI26</accession>
<comment type="caution">
    <text evidence="1">The sequence shown here is derived from an EMBL/GenBank/DDBJ whole genome shotgun (WGS) entry which is preliminary data.</text>
</comment>
<dbReference type="AlphaFoldDB" id="A0A0G1RI26"/>
<sequence>MAREVSSYPVPQECPMPEVCGDLETAVLGQKGGIGKQTYACVKGITACRSQNPDACLMEPRNVTKLEMEGKVHSGVGLLAMMQPMVYGASSERMRGWAAAHGARTRRNLLSAIKVLLKL</sequence>
<name>A0A0G1RI26_9BACT</name>
<gene>
    <name evidence="1" type="ORF">UX78_C0001G0017</name>
</gene>
<dbReference type="EMBL" id="LCNM01000001">
    <property type="protein sequence ID" value="KKU56964.1"/>
    <property type="molecule type" value="Genomic_DNA"/>
</dbReference>
<evidence type="ECO:0000313" key="1">
    <source>
        <dbReference type="EMBL" id="KKU56964.1"/>
    </source>
</evidence>
<organism evidence="1 2">
    <name type="scientific">Candidatus Amesbacteria bacterium GW2011_GWA2_47_11</name>
    <dbReference type="NCBI Taxonomy" id="1618357"/>
    <lineage>
        <taxon>Bacteria</taxon>
        <taxon>Candidatus Amesiibacteriota</taxon>
    </lineage>
</organism>